<gene>
    <name evidence="3" type="ORF">HNQ61_002139</name>
</gene>
<sequence length="879" mass="95404">MIRTPGWARAAACALCAGCFLFRPAAAQTPRKQQQAVRVSGAAPQVDGRLDDAAWAAAPVLSDFVQKEPVQGAEPSVRTEIRFVYDDNALYVGARMYAGAGGPIRAPLTRRDNGGQAERLLLSLDTYLDRRTAYTFGVTAAGVRLDYYNATDEEYNRDASFNPVWSAQTRVDSLGWTAEMRIPFSQLRFNDLPEQTWGFNLNRFVPAREEDIYWVPIPRGVEAWSSRFGELSGIRGVRPSRRAELVPYVAAEGTRRGEVDEDDPFARSRSGTVRAGADARIGLGSSLTLEATLNPDFGQVEADPAEVNLSAFETFFSERRPFFTEGSRYLSADGPSYFYSRRIGAAPRARVNAEYVDNPRNSTILGAAKLTGRTQRGLSLGALAAVTDAADARFVAADGDIQTVRVAPRTAWGVVRAAQEFGANASTAGVNLTAVQRGTEEGGLDAAWLPRTAVTGGADWLLRFRGGDYELGGFVGGSALRGDTAAIRRVQTAPAHFFQRPDRDYAVLDATRDGLAGYTAGLSLERRNARHWVWGVSTTAISPGFDVNETGRMQVADYTTADGELTYRETQPSGVHRGYEIEVEMENGWDYQGLRRHGVLALGGGITWANYWQTSATVVTQLRRQDASATRGGPRVGFDRGWAAEFNASGRQTSLVRWGTGMEVRGDAQGGRGWGVEVSAAANPGPNWQISIEPYYDHGRDPRQYVGTLGGGPAATGGVRYLFSAIDRSTLAAPVRLSYTVTPDLSVEVYAEPFAASGQYSGFGQVPRARAFGLDPLDETEIRSCGGGGDGCAPGSHVFIAGGENETIARDFNVRSLRSNAVLRWEWKPGSTLFLVWQQDRSSSLPYGDAVGPRALGDLFEVPGNNFLALKMTYWLPVQ</sequence>
<comment type="caution">
    <text evidence="3">The sequence shown here is derived from an EMBL/GenBank/DDBJ whole genome shotgun (WGS) entry which is preliminary data.</text>
</comment>
<evidence type="ECO:0000313" key="3">
    <source>
        <dbReference type="EMBL" id="MBB6070518.1"/>
    </source>
</evidence>
<dbReference type="CDD" id="cd09618">
    <property type="entry name" value="CBM9_like_2"/>
    <property type="match status" value="1"/>
</dbReference>
<keyword evidence="1" id="KW-0732">Signal</keyword>
<name>A0A841GXP0_9BACT</name>
<dbReference type="Proteomes" id="UP000582837">
    <property type="component" value="Unassembled WGS sequence"/>
</dbReference>
<reference evidence="3 4" key="1">
    <citation type="submission" date="2020-08" db="EMBL/GenBank/DDBJ databases">
        <title>Genomic Encyclopedia of Type Strains, Phase IV (KMG-IV): sequencing the most valuable type-strain genomes for metagenomic binning, comparative biology and taxonomic classification.</title>
        <authorList>
            <person name="Goeker M."/>
        </authorList>
    </citation>
    <scope>NUCLEOTIDE SEQUENCE [LARGE SCALE GENOMIC DNA]</scope>
    <source>
        <strain evidence="3 4">DSM 29007</strain>
    </source>
</reference>
<evidence type="ECO:0000313" key="4">
    <source>
        <dbReference type="Proteomes" id="UP000582837"/>
    </source>
</evidence>
<protein>
    <recommendedName>
        <fullName evidence="2">DUF5916 domain-containing protein</fullName>
    </recommendedName>
</protein>
<dbReference type="Pfam" id="PF19313">
    <property type="entry name" value="DUF5916"/>
    <property type="match status" value="1"/>
</dbReference>
<organism evidence="3 4">
    <name type="scientific">Longimicrobium terrae</name>
    <dbReference type="NCBI Taxonomy" id="1639882"/>
    <lineage>
        <taxon>Bacteria</taxon>
        <taxon>Pseudomonadati</taxon>
        <taxon>Gemmatimonadota</taxon>
        <taxon>Longimicrobiia</taxon>
        <taxon>Longimicrobiales</taxon>
        <taxon>Longimicrobiaceae</taxon>
        <taxon>Longimicrobium</taxon>
    </lineage>
</organism>
<dbReference type="InterPro" id="IPR045670">
    <property type="entry name" value="DUF5916"/>
</dbReference>
<dbReference type="SUPFAM" id="SSF49344">
    <property type="entry name" value="CBD9-like"/>
    <property type="match status" value="1"/>
</dbReference>
<keyword evidence="4" id="KW-1185">Reference proteome</keyword>
<feature type="signal peptide" evidence="1">
    <location>
        <begin position="1"/>
        <end position="27"/>
    </location>
</feature>
<feature type="chain" id="PRO_5032996960" description="DUF5916 domain-containing protein" evidence="1">
    <location>
        <begin position="28"/>
        <end position="879"/>
    </location>
</feature>
<feature type="domain" description="DUF5916" evidence="2">
    <location>
        <begin position="241"/>
        <end position="876"/>
    </location>
</feature>
<proteinExistence type="predicted"/>
<evidence type="ECO:0000256" key="1">
    <source>
        <dbReference type="SAM" id="SignalP"/>
    </source>
</evidence>
<dbReference type="Gene3D" id="2.60.40.1190">
    <property type="match status" value="1"/>
</dbReference>
<evidence type="ECO:0000259" key="2">
    <source>
        <dbReference type="Pfam" id="PF19313"/>
    </source>
</evidence>
<dbReference type="RefSeq" id="WP_170034358.1">
    <property type="nucleotide sequence ID" value="NZ_JABDTL010000001.1"/>
</dbReference>
<accession>A0A841GXP0</accession>
<dbReference type="EMBL" id="JACHIA010000005">
    <property type="protein sequence ID" value="MBB6070518.1"/>
    <property type="molecule type" value="Genomic_DNA"/>
</dbReference>
<dbReference type="AlphaFoldDB" id="A0A841GXP0"/>